<keyword evidence="3" id="KW-1185">Reference proteome</keyword>
<protein>
    <submittedName>
        <fullName evidence="2">Uncharacterized protein</fullName>
    </submittedName>
</protein>
<proteinExistence type="predicted"/>
<dbReference type="EMBL" id="BLLF01001258">
    <property type="protein sequence ID" value="GFH18180.1"/>
    <property type="molecule type" value="Genomic_DNA"/>
</dbReference>
<reference evidence="2 3" key="1">
    <citation type="submission" date="2020-02" db="EMBL/GenBank/DDBJ databases">
        <title>Draft genome sequence of Haematococcus lacustris strain NIES-144.</title>
        <authorList>
            <person name="Morimoto D."/>
            <person name="Nakagawa S."/>
            <person name="Yoshida T."/>
            <person name="Sawayama S."/>
        </authorList>
    </citation>
    <scope>NUCLEOTIDE SEQUENCE [LARGE SCALE GENOMIC DNA]</scope>
    <source>
        <strain evidence="2 3">NIES-144</strain>
    </source>
</reference>
<dbReference type="AlphaFoldDB" id="A0A699Z9T0"/>
<comment type="caution">
    <text evidence="2">The sequence shown here is derived from an EMBL/GenBank/DDBJ whole genome shotgun (WGS) entry which is preliminary data.</text>
</comment>
<gene>
    <name evidence="2" type="ORF">HaLaN_14936</name>
</gene>
<keyword evidence="1" id="KW-1133">Transmembrane helix</keyword>
<sequence>MQSTTGLQFMFTLQRFRADPSTINTYYFPTFLKDLLIFVLVFLMFSYVTLALYYSLRGGREVSGWRQVIRTLYWAY</sequence>
<feature type="transmembrane region" description="Helical" evidence="1">
    <location>
        <begin position="35"/>
        <end position="56"/>
    </location>
</feature>
<accession>A0A699Z9T0</accession>
<evidence type="ECO:0000256" key="1">
    <source>
        <dbReference type="SAM" id="Phobius"/>
    </source>
</evidence>
<organism evidence="2 3">
    <name type="scientific">Haematococcus lacustris</name>
    <name type="common">Green alga</name>
    <name type="synonym">Haematococcus pluvialis</name>
    <dbReference type="NCBI Taxonomy" id="44745"/>
    <lineage>
        <taxon>Eukaryota</taxon>
        <taxon>Viridiplantae</taxon>
        <taxon>Chlorophyta</taxon>
        <taxon>core chlorophytes</taxon>
        <taxon>Chlorophyceae</taxon>
        <taxon>CS clade</taxon>
        <taxon>Chlamydomonadales</taxon>
        <taxon>Haematococcaceae</taxon>
        <taxon>Haematococcus</taxon>
    </lineage>
</organism>
<keyword evidence="1" id="KW-0812">Transmembrane</keyword>
<name>A0A699Z9T0_HAELA</name>
<dbReference type="Proteomes" id="UP000485058">
    <property type="component" value="Unassembled WGS sequence"/>
</dbReference>
<evidence type="ECO:0000313" key="3">
    <source>
        <dbReference type="Proteomes" id="UP000485058"/>
    </source>
</evidence>
<keyword evidence="1" id="KW-0472">Membrane</keyword>
<evidence type="ECO:0000313" key="2">
    <source>
        <dbReference type="EMBL" id="GFH18180.1"/>
    </source>
</evidence>
<feature type="non-terminal residue" evidence="2">
    <location>
        <position position="76"/>
    </location>
</feature>